<evidence type="ECO:0000313" key="3">
    <source>
        <dbReference type="Proteomes" id="UP001595386"/>
    </source>
</evidence>
<evidence type="ECO:0000256" key="1">
    <source>
        <dbReference type="SAM" id="Phobius"/>
    </source>
</evidence>
<keyword evidence="1" id="KW-0472">Membrane</keyword>
<proteinExistence type="predicted"/>
<keyword evidence="1" id="KW-1133">Transmembrane helix</keyword>
<gene>
    <name evidence="2" type="ORF">ACFODV_14570</name>
</gene>
<dbReference type="Proteomes" id="UP001595386">
    <property type="component" value="Unassembled WGS sequence"/>
</dbReference>
<sequence>MRRWLESLEAEKGVDHLTTRSRRWVLVSYGILILALATWGLLLARDGGNLRPMLAFLLPLLLFLPSLLGKRPRGHAWLAFVSLLYFMIGVNVAILPGLGWLGWLIALTALALFGGCTFYSRFRSRQLHAQANGS</sequence>
<feature type="transmembrane region" description="Helical" evidence="1">
    <location>
        <begin position="100"/>
        <end position="119"/>
    </location>
</feature>
<protein>
    <submittedName>
        <fullName evidence="2">DUF2069 domain-containing protein</fullName>
    </submittedName>
</protein>
<dbReference type="EMBL" id="JBHRSQ010000020">
    <property type="protein sequence ID" value="MFC2993245.1"/>
    <property type="molecule type" value="Genomic_DNA"/>
</dbReference>
<dbReference type="Pfam" id="PF09842">
    <property type="entry name" value="DUF2069"/>
    <property type="match status" value="1"/>
</dbReference>
<feature type="transmembrane region" description="Helical" evidence="1">
    <location>
        <begin position="76"/>
        <end position="94"/>
    </location>
</feature>
<name>A0ABV7BAH2_9GAMM</name>
<comment type="caution">
    <text evidence="2">The sequence shown here is derived from an EMBL/GenBank/DDBJ whole genome shotgun (WGS) entry which is preliminary data.</text>
</comment>
<feature type="transmembrane region" description="Helical" evidence="1">
    <location>
        <begin position="24"/>
        <end position="44"/>
    </location>
</feature>
<keyword evidence="1" id="KW-0812">Transmembrane</keyword>
<evidence type="ECO:0000313" key="2">
    <source>
        <dbReference type="EMBL" id="MFC2993245.1"/>
    </source>
</evidence>
<reference evidence="3" key="1">
    <citation type="journal article" date="2019" name="Int. J. Syst. Evol. Microbiol.">
        <title>The Global Catalogue of Microorganisms (GCM) 10K type strain sequencing project: providing services to taxonomists for standard genome sequencing and annotation.</title>
        <authorList>
            <consortium name="The Broad Institute Genomics Platform"/>
            <consortium name="The Broad Institute Genome Sequencing Center for Infectious Disease"/>
            <person name="Wu L."/>
            <person name="Ma J."/>
        </authorList>
    </citation>
    <scope>NUCLEOTIDE SEQUENCE [LARGE SCALE GENOMIC DNA]</scope>
    <source>
        <strain evidence="3">KCTC 52660</strain>
    </source>
</reference>
<accession>A0ABV7BAH2</accession>
<dbReference type="InterPro" id="IPR018643">
    <property type="entry name" value="DUF2069_membrane"/>
</dbReference>
<feature type="transmembrane region" description="Helical" evidence="1">
    <location>
        <begin position="50"/>
        <end position="69"/>
    </location>
</feature>
<keyword evidence="3" id="KW-1185">Reference proteome</keyword>
<organism evidence="2 3">
    <name type="scientific">Halomonas tibetensis</name>
    <dbReference type="NCBI Taxonomy" id="2259590"/>
    <lineage>
        <taxon>Bacteria</taxon>
        <taxon>Pseudomonadati</taxon>
        <taxon>Pseudomonadota</taxon>
        <taxon>Gammaproteobacteria</taxon>
        <taxon>Oceanospirillales</taxon>
        <taxon>Halomonadaceae</taxon>
        <taxon>Halomonas</taxon>
    </lineage>
</organism>
<dbReference type="RefSeq" id="WP_379760686.1">
    <property type="nucleotide sequence ID" value="NZ_JBHRSQ010000020.1"/>
</dbReference>